<dbReference type="InterPro" id="IPR054495">
    <property type="entry name" value="DUF488-N3a"/>
</dbReference>
<evidence type="ECO:0000313" key="3">
    <source>
        <dbReference type="Proteomes" id="UP000290365"/>
    </source>
</evidence>
<protein>
    <submittedName>
        <fullName evidence="2">DUF488 family protein</fullName>
    </submittedName>
</protein>
<accession>A0A4P6JLE1</accession>
<feature type="domain" description="DUF488" evidence="1">
    <location>
        <begin position="16"/>
        <end position="143"/>
    </location>
</feature>
<dbReference type="EMBL" id="CP035758">
    <property type="protein sequence ID" value="QBD76029.1"/>
    <property type="molecule type" value="Genomic_DNA"/>
</dbReference>
<evidence type="ECO:0000259" key="1">
    <source>
        <dbReference type="Pfam" id="PF22751"/>
    </source>
</evidence>
<dbReference type="KEGG" id="kbs:EPA93_08425"/>
<gene>
    <name evidence="2" type="ORF">EPA93_08425</name>
</gene>
<evidence type="ECO:0000313" key="2">
    <source>
        <dbReference type="EMBL" id="QBD76029.1"/>
    </source>
</evidence>
<sequence>MFLEASVYQVKQVPIEERKARYGLLVLVMRGWPRGIPRSLIHMWIKDAGPSLETLTALRQGLLSFEEFEGRYETELREQQSCVVKSYVKLSASSDERVVVEQLHDGSPLSYLWQLERLHSKVTLLCWEQQPPCHRYLLLRWLSAPLKLETN</sequence>
<organism evidence="2 3">
    <name type="scientific">Ktedonosporobacter rubrisoli</name>
    <dbReference type="NCBI Taxonomy" id="2509675"/>
    <lineage>
        <taxon>Bacteria</taxon>
        <taxon>Bacillati</taxon>
        <taxon>Chloroflexota</taxon>
        <taxon>Ktedonobacteria</taxon>
        <taxon>Ktedonobacterales</taxon>
        <taxon>Ktedonosporobacteraceae</taxon>
        <taxon>Ktedonosporobacter</taxon>
    </lineage>
</organism>
<dbReference type="Proteomes" id="UP000290365">
    <property type="component" value="Chromosome"/>
</dbReference>
<dbReference type="Pfam" id="PF22751">
    <property type="entry name" value="DUF488-N3a"/>
    <property type="match status" value="1"/>
</dbReference>
<proteinExistence type="predicted"/>
<dbReference type="RefSeq" id="WP_129886625.1">
    <property type="nucleotide sequence ID" value="NZ_CP035758.1"/>
</dbReference>
<name>A0A4P6JLE1_KTERU</name>
<keyword evidence="3" id="KW-1185">Reference proteome</keyword>
<dbReference type="AlphaFoldDB" id="A0A4P6JLE1"/>
<reference evidence="2 3" key="1">
    <citation type="submission" date="2019-01" db="EMBL/GenBank/DDBJ databases">
        <title>Ktedonosporobacter rubrisoli SCAWS-G2.</title>
        <authorList>
            <person name="Huang Y."/>
            <person name="Yan B."/>
        </authorList>
    </citation>
    <scope>NUCLEOTIDE SEQUENCE [LARGE SCALE GENOMIC DNA]</scope>
    <source>
        <strain evidence="2 3">SCAWS-G2</strain>
    </source>
</reference>